<evidence type="ECO:0000256" key="8">
    <source>
        <dbReference type="ARBA" id="ARBA00023186"/>
    </source>
</evidence>
<dbReference type="InterPro" id="IPR034505">
    <property type="entry name" value="Coproporphyrinogen-III_oxidase"/>
</dbReference>
<dbReference type="GO" id="GO:0046872">
    <property type="term" value="F:metal ion binding"/>
    <property type="evidence" value="ECO:0007669"/>
    <property type="project" value="UniProtKB-UniRule"/>
</dbReference>
<name>A0A7C4KH95_9CHLR</name>
<dbReference type="SFLD" id="SFLDG01065">
    <property type="entry name" value="anaerobic_coproporphyrinogen-I"/>
    <property type="match status" value="1"/>
</dbReference>
<dbReference type="PROSITE" id="PS51918">
    <property type="entry name" value="RADICAL_SAM"/>
    <property type="match status" value="1"/>
</dbReference>
<comment type="function">
    <text evidence="9">Probably acts as a heme chaperone, transferring heme to an unknown acceptor. Binds one molecule of heme per monomer, possibly covalently. Binds 1 [4Fe-4S] cluster. The cluster is coordinated with 3 cysteines and an exchangeable S-adenosyl-L-methionine.</text>
</comment>
<dbReference type="InterPro" id="IPR058240">
    <property type="entry name" value="rSAM_sf"/>
</dbReference>
<keyword evidence="3 9" id="KW-0349">Heme</keyword>
<dbReference type="Pfam" id="PF06969">
    <property type="entry name" value="HemN_C"/>
    <property type="match status" value="1"/>
</dbReference>
<dbReference type="AlphaFoldDB" id="A0A7C4KH95"/>
<comment type="subcellular location">
    <subcellularLocation>
        <location evidence="9">Cytoplasm</location>
    </subcellularLocation>
</comment>
<evidence type="ECO:0000256" key="2">
    <source>
        <dbReference type="ARBA" id="ARBA00017228"/>
    </source>
</evidence>
<dbReference type="SMART" id="SM00729">
    <property type="entry name" value="Elp3"/>
    <property type="match status" value="1"/>
</dbReference>
<evidence type="ECO:0000259" key="10">
    <source>
        <dbReference type="PROSITE" id="PS51918"/>
    </source>
</evidence>
<accession>A0A7C4KH95</accession>
<keyword evidence="9" id="KW-0004">4Fe-4S</keyword>
<gene>
    <name evidence="11" type="primary">hemW</name>
    <name evidence="11" type="ORF">ENT37_07720</name>
</gene>
<dbReference type="InterPro" id="IPR010723">
    <property type="entry name" value="HemN_C"/>
</dbReference>
<keyword evidence="4 9" id="KW-0949">S-adenosyl-L-methionine</keyword>
<evidence type="ECO:0000256" key="5">
    <source>
        <dbReference type="ARBA" id="ARBA00022723"/>
    </source>
</evidence>
<dbReference type="GO" id="GO:0004109">
    <property type="term" value="F:coproporphyrinogen oxidase activity"/>
    <property type="evidence" value="ECO:0007669"/>
    <property type="project" value="InterPro"/>
</dbReference>
<proteinExistence type="inferred from homology"/>
<dbReference type="NCBIfam" id="TIGR00539">
    <property type="entry name" value="hemN_rel"/>
    <property type="match status" value="1"/>
</dbReference>
<dbReference type="Gene3D" id="3.20.20.70">
    <property type="entry name" value="Aldolase class I"/>
    <property type="match status" value="1"/>
</dbReference>
<dbReference type="CDD" id="cd01335">
    <property type="entry name" value="Radical_SAM"/>
    <property type="match status" value="1"/>
</dbReference>
<comment type="similarity">
    <text evidence="1">Belongs to the anaerobic coproporphyrinogen-III oxidase family. HemW subfamily.</text>
</comment>
<evidence type="ECO:0000256" key="3">
    <source>
        <dbReference type="ARBA" id="ARBA00022617"/>
    </source>
</evidence>
<dbReference type="SFLD" id="SFLDF00288">
    <property type="entry name" value="HemN-like__clustered_with_nucl"/>
    <property type="match status" value="1"/>
</dbReference>
<evidence type="ECO:0000256" key="4">
    <source>
        <dbReference type="ARBA" id="ARBA00022691"/>
    </source>
</evidence>
<dbReference type="InterPro" id="IPR007197">
    <property type="entry name" value="rSAM"/>
</dbReference>
<dbReference type="SFLD" id="SFLDF00562">
    <property type="entry name" value="HemN-like__clustered_with_heat"/>
    <property type="match status" value="1"/>
</dbReference>
<keyword evidence="8 9" id="KW-0143">Chaperone</keyword>
<keyword evidence="6 9" id="KW-0408">Iron</keyword>
<evidence type="ECO:0000256" key="9">
    <source>
        <dbReference type="RuleBase" id="RU364116"/>
    </source>
</evidence>
<dbReference type="SFLD" id="SFLDG01082">
    <property type="entry name" value="B12-binding_domain_containing"/>
    <property type="match status" value="1"/>
</dbReference>
<keyword evidence="9" id="KW-0963">Cytoplasm</keyword>
<dbReference type="SFLD" id="SFLDS00029">
    <property type="entry name" value="Radical_SAM"/>
    <property type="match status" value="1"/>
</dbReference>
<reference evidence="11" key="1">
    <citation type="journal article" date="2020" name="mSystems">
        <title>Genome- and Community-Level Interaction Insights into Carbon Utilization and Element Cycling Functions of Hydrothermarchaeota in Hydrothermal Sediment.</title>
        <authorList>
            <person name="Zhou Z."/>
            <person name="Liu Y."/>
            <person name="Xu W."/>
            <person name="Pan J."/>
            <person name="Luo Z.H."/>
            <person name="Li M."/>
        </authorList>
    </citation>
    <scope>NUCLEOTIDE SEQUENCE [LARGE SCALE GENOMIC DNA]</scope>
    <source>
        <strain evidence="11">SpSt-573</strain>
    </source>
</reference>
<dbReference type="GO" id="GO:0051539">
    <property type="term" value="F:4 iron, 4 sulfur cluster binding"/>
    <property type="evidence" value="ECO:0007669"/>
    <property type="project" value="UniProtKB-UniRule"/>
</dbReference>
<dbReference type="SUPFAM" id="SSF102114">
    <property type="entry name" value="Radical SAM enzymes"/>
    <property type="match status" value="1"/>
</dbReference>
<evidence type="ECO:0000256" key="6">
    <source>
        <dbReference type="ARBA" id="ARBA00023004"/>
    </source>
</evidence>
<dbReference type="EMBL" id="DSYK01000388">
    <property type="protein sequence ID" value="HGS21742.1"/>
    <property type="molecule type" value="Genomic_DNA"/>
</dbReference>
<dbReference type="InterPro" id="IPR004559">
    <property type="entry name" value="HemW-like"/>
</dbReference>
<comment type="caution">
    <text evidence="11">The sequence shown here is derived from an EMBL/GenBank/DDBJ whole genome shotgun (WGS) entry which is preliminary data.</text>
</comment>
<dbReference type="PANTHER" id="PTHR13932:SF5">
    <property type="entry name" value="RADICAL S-ADENOSYL METHIONINE DOMAIN-CONTAINING PROTEIN 1, MITOCHONDRIAL"/>
    <property type="match status" value="1"/>
</dbReference>
<keyword evidence="5 9" id="KW-0479">Metal-binding</keyword>
<evidence type="ECO:0000256" key="1">
    <source>
        <dbReference type="ARBA" id="ARBA00006100"/>
    </source>
</evidence>
<dbReference type="InterPro" id="IPR013785">
    <property type="entry name" value="Aldolase_TIM"/>
</dbReference>
<evidence type="ECO:0000256" key="7">
    <source>
        <dbReference type="ARBA" id="ARBA00023014"/>
    </source>
</evidence>
<dbReference type="Pfam" id="PF04055">
    <property type="entry name" value="Radical_SAM"/>
    <property type="match status" value="1"/>
</dbReference>
<dbReference type="PANTHER" id="PTHR13932">
    <property type="entry name" value="COPROPORPHYRINIGEN III OXIDASE"/>
    <property type="match status" value="1"/>
</dbReference>
<protein>
    <recommendedName>
        <fullName evidence="2 9">Heme chaperone HemW</fullName>
    </recommendedName>
</protein>
<keyword evidence="7 9" id="KW-0411">Iron-sulfur</keyword>
<dbReference type="GO" id="GO:0005737">
    <property type="term" value="C:cytoplasm"/>
    <property type="evidence" value="ECO:0007669"/>
    <property type="project" value="UniProtKB-SubCell"/>
</dbReference>
<evidence type="ECO:0000313" key="11">
    <source>
        <dbReference type="EMBL" id="HGS21742.1"/>
    </source>
</evidence>
<dbReference type="InterPro" id="IPR006638">
    <property type="entry name" value="Elp3/MiaA/NifB-like_rSAM"/>
</dbReference>
<sequence>MDAHSLYLHIPFCQKRCAYCDFNTFAGLENTIPAYVSALCREIRLVAASLPYRLPVHTLFFGGGTPSLLSVDQVASILETVAAVFDVSPQAEISLEANPGTVTREALRGLRRLGVNRLSFGVQSAHPEELTILTRLHDFSNVIRSVQWAREAGFDNLNLDLMFGLPGQTLERWRRTLELTLELHPEHLSLYCLTIEKGTPFFRWSARGLLDIPDDDLAADMYELAIDRLGEAGFIQYEISNWARPSGEGTLYSCRHNLQYWRGLPYLGMGAGAHGYAGGFRTANVKPVPHYLQRCQRGESQPFPRSPANEEYHPVSVKDEMAEMMMVGLRLTEEGVSGEVFQRRFGRRLQEVYKKTLATLEQQGLIEWAGQNQDQLRLTRRGRLLGNRVFSAFL</sequence>
<dbReference type="GO" id="GO:0006779">
    <property type="term" value="P:porphyrin-containing compound biosynthetic process"/>
    <property type="evidence" value="ECO:0007669"/>
    <property type="project" value="InterPro"/>
</dbReference>
<feature type="domain" description="Radical SAM core" evidence="10">
    <location>
        <begin position="1"/>
        <end position="235"/>
    </location>
</feature>
<organism evidence="11">
    <name type="scientific">Anaerolinea thermolimosa</name>
    <dbReference type="NCBI Taxonomy" id="229919"/>
    <lineage>
        <taxon>Bacteria</taxon>
        <taxon>Bacillati</taxon>
        <taxon>Chloroflexota</taxon>
        <taxon>Anaerolineae</taxon>
        <taxon>Anaerolineales</taxon>
        <taxon>Anaerolineaceae</taxon>
        <taxon>Anaerolinea</taxon>
    </lineage>
</organism>